<evidence type="ECO:0000256" key="1">
    <source>
        <dbReference type="SAM" id="MobiDB-lite"/>
    </source>
</evidence>
<feature type="region of interest" description="Disordered" evidence="1">
    <location>
        <begin position="88"/>
        <end position="115"/>
    </location>
</feature>
<evidence type="ECO:0000256" key="2">
    <source>
        <dbReference type="SAM" id="Phobius"/>
    </source>
</evidence>
<feature type="compositionally biased region" description="Polar residues" evidence="1">
    <location>
        <begin position="1"/>
        <end position="15"/>
    </location>
</feature>
<feature type="compositionally biased region" description="Basic and acidic residues" evidence="1">
    <location>
        <begin position="105"/>
        <end position="115"/>
    </location>
</feature>
<organism evidence="3 4">
    <name type="scientific">Solanum tuberosum</name>
    <name type="common">Potato</name>
    <dbReference type="NCBI Taxonomy" id="4113"/>
    <lineage>
        <taxon>Eukaryota</taxon>
        <taxon>Viridiplantae</taxon>
        <taxon>Streptophyta</taxon>
        <taxon>Embryophyta</taxon>
        <taxon>Tracheophyta</taxon>
        <taxon>Spermatophyta</taxon>
        <taxon>Magnoliopsida</taxon>
        <taxon>eudicotyledons</taxon>
        <taxon>Gunneridae</taxon>
        <taxon>Pentapetalae</taxon>
        <taxon>asterids</taxon>
        <taxon>lamiids</taxon>
        <taxon>Solanales</taxon>
        <taxon>Solanaceae</taxon>
        <taxon>Solanoideae</taxon>
        <taxon>Solaneae</taxon>
        <taxon>Solanum</taxon>
    </lineage>
</organism>
<keyword evidence="4" id="KW-1185">Reference proteome</keyword>
<sequence length="211" mass="23374">MEISNDQSKELTTINPRKVKNTPPAVEGKAAKIQRLKSGFRLCKPQVCFSTAIAPPSLLLYTNNFHNNNLASPVNLVPERRTVTPHAFSSPMKEVKMSKAQQASGDDRASQVSISRKEYGHQQASKCCSSSTTSLPQGAASWMRGTYCRYHKQKTSVKYSSSMTAELKGGNFNNLIQTINKGNYLTIGWLWKVSQISFALLPFVFVLPISL</sequence>
<proteinExistence type="predicted"/>
<comment type="caution">
    <text evidence="3">The sequence shown here is derived from an EMBL/GenBank/DDBJ whole genome shotgun (WGS) entry which is preliminary data.</text>
</comment>
<keyword evidence="2" id="KW-1133">Transmembrane helix</keyword>
<keyword evidence="2" id="KW-0472">Membrane</keyword>
<evidence type="ECO:0000313" key="4">
    <source>
        <dbReference type="Proteomes" id="UP000826656"/>
    </source>
</evidence>
<feature type="region of interest" description="Disordered" evidence="1">
    <location>
        <begin position="1"/>
        <end position="26"/>
    </location>
</feature>
<evidence type="ECO:0000313" key="3">
    <source>
        <dbReference type="EMBL" id="KAH0764058.1"/>
    </source>
</evidence>
<accession>A0ABQ7VJ25</accession>
<name>A0ABQ7VJ25_SOLTU</name>
<dbReference type="EMBL" id="JAIVGD010000013">
    <property type="protein sequence ID" value="KAH0764058.1"/>
    <property type="molecule type" value="Genomic_DNA"/>
</dbReference>
<gene>
    <name evidence="3" type="ORF">KY290_020131</name>
</gene>
<feature type="transmembrane region" description="Helical" evidence="2">
    <location>
        <begin position="189"/>
        <end position="209"/>
    </location>
</feature>
<reference evidence="3 4" key="1">
    <citation type="journal article" date="2021" name="bioRxiv">
        <title>Chromosome-scale and haplotype-resolved genome assembly of a tetraploid potato cultivar.</title>
        <authorList>
            <person name="Sun H."/>
            <person name="Jiao W.-B."/>
            <person name="Krause K."/>
            <person name="Campoy J.A."/>
            <person name="Goel M."/>
            <person name="Folz-Donahue K."/>
            <person name="Kukat C."/>
            <person name="Huettel B."/>
            <person name="Schneeberger K."/>
        </authorList>
    </citation>
    <scope>NUCLEOTIDE SEQUENCE [LARGE SCALE GENOMIC DNA]</scope>
    <source>
        <strain evidence="3">SolTubOtavaFocal</strain>
        <tissue evidence="3">Leaves</tissue>
    </source>
</reference>
<keyword evidence="2" id="KW-0812">Transmembrane</keyword>
<protein>
    <submittedName>
        <fullName evidence="3">Uncharacterized protein</fullName>
    </submittedName>
</protein>
<dbReference type="Proteomes" id="UP000826656">
    <property type="component" value="Unassembled WGS sequence"/>
</dbReference>